<organism evidence="4 5">
    <name type="scientific">Anaerotignum lactatifermentans DSM 14214</name>
    <dbReference type="NCBI Taxonomy" id="1121323"/>
    <lineage>
        <taxon>Bacteria</taxon>
        <taxon>Bacillati</taxon>
        <taxon>Bacillota</taxon>
        <taxon>Clostridia</taxon>
        <taxon>Lachnospirales</taxon>
        <taxon>Anaerotignaceae</taxon>
        <taxon>Anaerotignum</taxon>
    </lineage>
</organism>
<reference evidence="4 5" key="1">
    <citation type="submission" date="2016-11" db="EMBL/GenBank/DDBJ databases">
        <authorList>
            <person name="Jaros S."/>
            <person name="Januszkiewicz K."/>
            <person name="Wedrychowicz H."/>
        </authorList>
    </citation>
    <scope>NUCLEOTIDE SEQUENCE [LARGE SCALE GENOMIC DNA]</scope>
    <source>
        <strain evidence="4 5">DSM 14214</strain>
    </source>
</reference>
<dbReference type="PROSITE" id="PS51257">
    <property type="entry name" value="PROKAR_LIPOPROTEIN"/>
    <property type="match status" value="1"/>
</dbReference>
<sequence length="388" mass="43410">MKKRLGVLALATAMLLGMTGCGSQNEETAETTTPAGFVEKKVEPVTFESGVELQEDCRHLIYALGNAPATIDAAKFFKMRLEQETNGAMTVDIYTDNVLGGERELLESCQFGDYDIVLATNATVAAFCKDIYCLDIPWIFENKQQVYEVLDGELGDYLGDQLKEVGFQLLQWQENSFRTLSTTDKPIESMDDLKGLKIRIMENELQLAQWKAYGANPTPMAFTELFTALQQGTVDGQDNGAELTWQSKFQEVQKYYVYTKHIYSPYVILMSGETFNGLTPEEQDIIMKISDEAVAYERERCSEYEAAALENIKNYPGMNYAELSPEVVEEMKAACAGIKDLAYEKVEHPEVIDLLYSEAEKAKEKYPAEQTTDTPAQTETDVEAAPAA</sequence>
<dbReference type="PANTHER" id="PTHR33376">
    <property type="match status" value="1"/>
</dbReference>
<dbReference type="Pfam" id="PF03480">
    <property type="entry name" value="DctP"/>
    <property type="match status" value="1"/>
</dbReference>
<feature type="region of interest" description="Disordered" evidence="2">
    <location>
        <begin position="362"/>
        <end position="388"/>
    </location>
</feature>
<keyword evidence="4" id="KW-0675">Receptor</keyword>
<keyword evidence="1 3" id="KW-0732">Signal</keyword>
<dbReference type="Gene3D" id="3.40.190.170">
    <property type="entry name" value="Bacterial extracellular solute-binding protein, family 7"/>
    <property type="match status" value="1"/>
</dbReference>
<evidence type="ECO:0000256" key="1">
    <source>
        <dbReference type="ARBA" id="ARBA00022729"/>
    </source>
</evidence>
<dbReference type="SUPFAM" id="SSF53850">
    <property type="entry name" value="Periplasmic binding protein-like II"/>
    <property type="match status" value="1"/>
</dbReference>
<dbReference type="RefSeq" id="WP_072848855.1">
    <property type="nucleotide sequence ID" value="NZ_FRAH01000006.1"/>
</dbReference>
<dbReference type="InterPro" id="IPR004682">
    <property type="entry name" value="TRAP_DctP"/>
</dbReference>
<dbReference type="InterPro" id="IPR018389">
    <property type="entry name" value="DctP_fam"/>
</dbReference>
<dbReference type="Proteomes" id="UP000183975">
    <property type="component" value="Unassembled WGS sequence"/>
</dbReference>
<accession>A0A1M6M864</accession>
<dbReference type="AlphaFoldDB" id="A0A1M6M864"/>
<keyword evidence="5" id="KW-1185">Reference proteome</keyword>
<dbReference type="CDD" id="cd13603">
    <property type="entry name" value="PBP2_TRAP_Siap_TeaA_like"/>
    <property type="match status" value="1"/>
</dbReference>
<dbReference type="NCBIfam" id="NF037995">
    <property type="entry name" value="TRAP_S1"/>
    <property type="match status" value="1"/>
</dbReference>
<dbReference type="InterPro" id="IPR038404">
    <property type="entry name" value="TRAP_DctP_sf"/>
</dbReference>
<gene>
    <name evidence="4" type="ORF">SAMN02745138_00520</name>
</gene>
<dbReference type="GO" id="GO:0030288">
    <property type="term" value="C:outer membrane-bounded periplasmic space"/>
    <property type="evidence" value="ECO:0007669"/>
    <property type="project" value="InterPro"/>
</dbReference>
<feature type="signal peptide" evidence="3">
    <location>
        <begin position="1"/>
        <end position="23"/>
    </location>
</feature>
<evidence type="ECO:0000313" key="5">
    <source>
        <dbReference type="Proteomes" id="UP000183975"/>
    </source>
</evidence>
<dbReference type="PANTHER" id="PTHR33376:SF2">
    <property type="entry name" value="DICARBOXYLATE-BINDING PERIPLASMIC PROTEIN"/>
    <property type="match status" value="1"/>
</dbReference>
<evidence type="ECO:0000313" key="4">
    <source>
        <dbReference type="EMBL" id="SHJ79626.1"/>
    </source>
</evidence>
<dbReference type="EMBL" id="FRAH01000006">
    <property type="protein sequence ID" value="SHJ79626.1"/>
    <property type="molecule type" value="Genomic_DNA"/>
</dbReference>
<protein>
    <submittedName>
        <fullName evidence="4">Tripartite ATP-independent transporter solute receptor, DctP family</fullName>
    </submittedName>
</protein>
<evidence type="ECO:0000256" key="2">
    <source>
        <dbReference type="SAM" id="MobiDB-lite"/>
    </source>
</evidence>
<dbReference type="NCBIfam" id="TIGR00787">
    <property type="entry name" value="dctP"/>
    <property type="match status" value="1"/>
</dbReference>
<feature type="chain" id="PRO_5039339170" evidence="3">
    <location>
        <begin position="24"/>
        <end position="388"/>
    </location>
</feature>
<dbReference type="GO" id="GO:0030246">
    <property type="term" value="F:carbohydrate binding"/>
    <property type="evidence" value="ECO:0007669"/>
    <property type="project" value="TreeGrafter"/>
</dbReference>
<name>A0A1M6M864_9FIRM</name>
<feature type="compositionally biased region" description="Polar residues" evidence="2">
    <location>
        <begin position="370"/>
        <end position="379"/>
    </location>
</feature>
<evidence type="ECO:0000256" key="3">
    <source>
        <dbReference type="SAM" id="SignalP"/>
    </source>
</evidence>
<proteinExistence type="predicted"/>
<dbReference type="GO" id="GO:0055085">
    <property type="term" value="P:transmembrane transport"/>
    <property type="evidence" value="ECO:0007669"/>
    <property type="project" value="InterPro"/>
</dbReference>
<dbReference type="OrthoDB" id="9815946at2"/>